<name>A0A7W3IU52_9ACTN</name>
<gene>
    <name evidence="1" type="ORF">FHX74_002935</name>
</gene>
<sequence length="146" mass="14410">MAVDDAPAARGLGSVAAADFCEVGWRVVAVLVPALGAGVPMAFPVVSTVFPAIRPTVSETSCVGAFAAVAATEDVGLAVVSVAVPLVVPALLVGAESARGTTFDVSSTPAAFVAVRTVRVTVRVTVRATGVVTVATGSAVVFLTDA</sequence>
<accession>A0A7W3IU52</accession>
<dbReference type="Proteomes" id="UP000523079">
    <property type="component" value="Unassembled WGS sequence"/>
</dbReference>
<protein>
    <submittedName>
        <fullName evidence="1">Uncharacterized protein</fullName>
    </submittedName>
</protein>
<dbReference type="RefSeq" id="WP_182560873.1">
    <property type="nucleotide sequence ID" value="NZ_JACGWT010000004.1"/>
</dbReference>
<proteinExistence type="predicted"/>
<evidence type="ECO:0000313" key="1">
    <source>
        <dbReference type="EMBL" id="MBA8795307.1"/>
    </source>
</evidence>
<reference evidence="1 2" key="1">
    <citation type="submission" date="2020-07" db="EMBL/GenBank/DDBJ databases">
        <title>Sequencing the genomes of 1000 actinobacteria strains.</title>
        <authorList>
            <person name="Klenk H.-P."/>
        </authorList>
    </citation>
    <scope>NUCLEOTIDE SEQUENCE [LARGE SCALE GENOMIC DNA]</scope>
    <source>
        <strain evidence="1 2">DSM 100723</strain>
    </source>
</reference>
<dbReference type="AlphaFoldDB" id="A0A7W3IU52"/>
<organism evidence="1 2">
    <name type="scientific">Microlunatus kandeliicorticis</name>
    <dbReference type="NCBI Taxonomy" id="1759536"/>
    <lineage>
        <taxon>Bacteria</taxon>
        <taxon>Bacillati</taxon>
        <taxon>Actinomycetota</taxon>
        <taxon>Actinomycetes</taxon>
        <taxon>Propionibacteriales</taxon>
        <taxon>Propionibacteriaceae</taxon>
        <taxon>Microlunatus</taxon>
    </lineage>
</organism>
<dbReference type="EMBL" id="JACGWT010000004">
    <property type="protein sequence ID" value="MBA8795307.1"/>
    <property type="molecule type" value="Genomic_DNA"/>
</dbReference>
<keyword evidence="2" id="KW-1185">Reference proteome</keyword>
<evidence type="ECO:0000313" key="2">
    <source>
        <dbReference type="Proteomes" id="UP000523079"/>
    </source>
</evidence>
<comment type="caution">
    <text evidence="1">The sequence shown here is derived from an EMBL/GenBank/DDBJ whole genome shotgun (WGS) entry which is preliminary data.</text>
</comment>